<organism evidence="2 3">
    <name type="scientific">Psylliodes chrysocephalus</name>
    <dbReference type="NCBI Taxonomy" id="3402493"/>
    <lineage>
        <taxon>Eukaryota</taxon>
        <taxon>Metazoa</taxon>
        <taxon>Ecdysozoa</taxon>
        <taxon>Arthropoda</taxon>
        <taxon>Hexapoda</taxon>
        <taxon>Insecta</taxon>
        <taxon>Pterygota</taxon>
        <taxon>Neoptera</taxon>
        <taxon>Endopterygota</taxon>
        <taxon>Coleoptera</taxon>
        <taxon>Polyphaga</taxon>
        <taxon>Cucujiformia</taxon>
        <taxon>Chrysomeloidea</taxon>
        <taxon>Chrysomelidae</taxon>
        <taxon>Galerucinae</taxon>
        <taxon>Alticini</taxon>
        <taxon>Psylliodes</taxon>
    </lineage>
</organism>
<dbReference type="PANTHER" id="PTHR45749">
    <property type="match status" value="1"/>
</dbReference>
<proteinExistence type="predicted"/>
<dbReference type="OrthoDB" id="6608798at2759"/>
<reference evidence="2" key="1">
    <citation type="submission" date="2022-01" db="EMBL/GenBank/DDBJ databases">
        <authorList>
            <person name="King R."/>
        </authorList>
    </citation>
    <scope>NUCLEOTIDE SEQUENCE</scope>
</reference>
<protein>
    <recommendedName>
        <fullName evidence="1">DUF4371 domain-containing protein</fullName>
    </recommendedName>
</protein>
<evidence type="ECO:0000313" key="2">
    <source>
        <dbReference type="EMBL" id="CAH1100590.1"/>
    </source>
</evidence>
<dbReference type="PANTHER" id="PTHR45749:SF37">
    <property type="entry name" value="OS05G0311600 PROTEIN"/>
    <property type="match status" value="1"/>
</dbReference>
<sequence>MVYNKSQSNIISQIDSGYLAQTAENRKWYIPIIETIKLCERQELALRDTCDSGPIKINDAEPETNDGNFRAVLRMRSRCGDSNLIKHRENTTLNATYLSPTIQNELNAICGEIVQKKIVQGLNSAKFFSILVDEITDVSRQDQMSICLRYARPKDNGLFLREETFVTVENTKGRYSPIAILSELKSLRVDCEYLVKQGYDGVSSMKGSFKGVEAVIRKSHPEVLYVHCQI</sequence>
<dbReference type="EMBL" id="OV651822">
    <property type="protein sequence ID" value="CAH1100590.1"/>
    <property type="molecule type" value="Genomic_DNA"/>
</dbReference>
<dbReference type="InterPro" id="IPR025398">
    <property type="entry name" value="DUF4371"/>
</dbReference>
<feature type="domain" description="DUF4371" evidence="1">
    <location>
        <begin position="58"/>
        <end position="211"/>
    </location>
</feature>
<dbReference type="AlphaFoldDB" id="A0A9P0CJH5"/>
<evidence type="ECO:0000313" key="3">
    <source>
        <dbReference type="Proteomes" id="UP001153636"/>
    </source>
</evidence>
<accession>A0A9P0CJH5</accession>
<name>A0A9P0CJH5_9CUCU</name>
<evidence type="ECO:0000259" key="1">
    <source>
        <dbReference type="Pfam" id="PF14291"/>
    </source>
</evidence>
<dbReference type="Pfam" id="PF14291">
    <property type="entry name" value="DUF4371"/>
    <property type="match status" value="1"/>
</dbReference>
<gene>
    <name evidence="2" type="ORF">PSYICH_LOCUS1953</name>
</gene>
<dbReference type="Proteomes" id="UP001153636">
    <property type="component" value="Chromosome 10"/>
</dbReference>
<keyword evidence="3" id="KW-1185">Reference proteome</keyword>